<gene>
    <name evidence="2" type="ORF">EX30DRAFT_337797</name>
</gene>
<keyword evidence="3" id="KW-1185">Reference proteome</keyword>
<organism evidence="2 3">
    <name type="scientific">Ascodesmis nigricans</name>
    <dbReference type="NCBI Taxonomy" id="341454"/>
    <lineage>
        <taxon>Eukaryota</taxon>
        <taxon>Fungi</taxon>
        <taxon>Dikarya</taxon>
        <taxon>Ascomycota</taxon>
        <taxon>Pezizomycotina</taxon>
        <taxon>Pezizomycetes</taxon>
        <taxon>Pezizales</taxon>
        <taxon>Ascodesmidaceae</taxon>
        <taxon>Ascodesmis</taxon>
    </lineage>
</organism>
<proteinExistence type="predicted"/>
<evidence type="ECO:0000313" key="2">
    <source>
        <dbReference type="EMBL" id="TGZ85437.1"/>
    </source>
</evidence>
<dbReference type="Proteomes" id="UP000298138">
    <property type="component" value="Unassembled WGS sequence"/>
</dbReference>
<reference evidence="2 3" key="1">
    <citation type="submission" date="2019-04" db="EMBL/GenBank/DDBJ databases">
        <title>Comparative genomics and transcriptomics to analyze fruiting body development in filamentous ascomycetes.</title>
        <authorList>
            <consortium name="DOE Joint Genome Institute"/>
            <person name="Lutkenhaus R."/>
            <person name="Traeger S."/>
            <person name="Breuer J."/>
            <person name="Kuo A."/>
            <person name="Lipzen A."/>
            <person name="Pangilinan J."/>
            <person name="Dilworth D."/>
            <person name="Sandor L."/>
            <person name="Poggeler S."/>
            <person name="Barry K."/>
            <person name="Grigoriev I.V."/>
            <person name="Nowrousian M."/>
        </authorList>
    </citation>
    <scope>NUCLEOTIDE SEQUENCE [LARGE SCALE GENOMIC DNA]</scope>
    <source>
        <strain evidence="2 3">CBS 389.68</strain>
    </source>
</reference>
<feature type="compositionally biased region" description="Low complexity" evidence="1">
    <location>
        <begin position="1"/>
        <end position="20"/>
    </location>
</feature>
<evidence type="ECO:0000313" key="3">
    <source>
        <dbReference type="Proteomes" id="UP000298138"/>
    </source>
</evidence>
<evidence type="ECO:0000256" key="1">
    <source>
        <dbReference type="SAM" id="MobiDB-lite"/>
    </source>
</evidence>
<dbReference type="InParanoid" id="A0A4S2N7Z7"/>
<name>A0A4S2N7Z7_9PEZI</name>
<feature type="non-terminal residue" evidence="2">
    <location>
        <position position="1"/>
    </location>
</feature>
<accession>A0A4S2N7Z7</accession>
<feature type="region of interest" description="Disordered" evidence="1">
    <location>
        <begin position="1"/>
        <end position="56"/>
    </location>
</feature>
<dbReference type="AlphaFoldDB" id="A0A4S2N7Z7"/>
<protein>
    <submittedName>
        <fullName evidence="2">Uncharacterized protein</fullName>
    </submittedName>
</protein>
<feature type="compositionally biased region" description="Pro residues" evidence="1">
    <location>
        <begin position="37"/>
        <end position="56"/>
    </location>
</feature>
<feature type="region of interest" description="Disordered" evidence="1">
    <location>
        <begin position="72"/>
        <end position="126"/>
    </location>
</feature>
<sequence length="126" mass="14296">MSSPPSSLSLTSLTTTFPISPHFPPNSAHNPLNQPNQPKPLHPPPNPNLRNPFPPSVPRACVSEEWVVKVKGEKEKDEMFKKDVEKKKDGTLKVRKDGVKEKNEKGKDEVRKKDIQKKVPERNQRC</sequence>
<dbReference type="EMBL" id="ML220112">
    <property type="protein sequence ID" value="TGZ85437.1"/>
    <property type="molecule type" value="Genomic_DNA"/>
</dbReference>